<proteinExistence type="predicted"/>
<keyword evidence="3" id="KW-1185">Reference proteome</keyword>
<reference evidence="2 3" key="1">
    <citation type="submission" date="2020-10" db="EMBL/GenBank/DDBJ databases">
        <title>Wide distribution of Phycisphaera-like planctomycetes from WD2101 soil group in peatlands and genome analysis of the first cultivated representative.</title>
        <authorList>
            <person name="Dedysh S.N."/>
            <person name="Beletsky A.V."/>
            <person name="Ivanova A."/>
            <person name="Kulichevskaya I.S."/>
            <person name="Suzina N.E."/>
            <person name="Philippov D.A."/>
            <person name="Rakitin A.L."/>
            <person name="Mardanov A.V."/>
            <person name="Ravin N.V."/>
        </authorList>
    </citation>
    <scope>NUCLEOTIDE SEQUENCE [LARGE SCALE GENOMIC DNA]</scope>
    <source>
        <strain evidence="2 3">M1803</strain>
    </source>
</reference>
<dbReference type="RefSeq" id="WP_206294777.1">
    <property type="nucleotide sequence ID" value="NZ_CP063458.1"/>
</dbReference>
<sequence length="88" mass="9761">MPTITKFGGDPHLHASANSSMHKMVEDRTGDVSEKHEHSRVRIEVRKCSEEGDQSKNSDPSKDEPMPGRGTLLSLACFKALHPFFGIK</sequence>
<evidence type="ECO:0000313" key="3">
    <source>
        <dbReference type="Proteomes" id="UP000593765"/>
    </source>
</evidence>
<feature type="compositionally biased region" description="Basic and acidic residues" evidence="1">
    <location>
        <begin position="23"/>
        <end position="66"/>
    </location>
</feature>
<organism evidence="2 3">
    <name type="scientific">Humisphaera borealis</name>
    <dbReference type="NCBI Taxonomy" id="2807512"/>
    <lineage>
        <taxon>Bacteria</taxon>
        <taxon>Pseudomonadati</taxon>
        <taxon>Planctomycetota</taxon>
        <taxon>Phycisphaerae</taxon>
        <taxon>Tepidisphaerales</taxon>
        <taxon>Tepidisphaeraceae</taxon>
        <taxon>Humisphaera</taxon>
    </lineage>
</organism>
<accession>A0A7M2X3Z4</accession>
<dbReference type="Proteomes" id="UP000593765">
    <property type="component" value="Chromosome"/>
</dbReference>
<gene>
    <name evidence="2" type="ORF">IPV69_09040</name>
</gene>
<evidence type="ECO:0000313" key="2">
    <source>
        <dbReference type="EMBL" id="QOV91480.1"/>
    </source>
</evidence>
<dbReference type="EMBL" id="CP063458">
    <property type="protein sequence ID" value="QOV91480.1"/>
    <property type="molecule type" value="Genomic_DNA"/>
</dbReference>
<name>A0A7M2X3Z4_9BACT</name>
<evidence type="ECO:0000256" key="1">
    <source>
        <dbReference type="SAM" id="MobiDB-lite"/>
    </source>
</evidence>
<protein>
    <submittedName>
        <fullName evidence="2">Uncharacterized protein</fullName>
    </submittedName>
</protein>
<dbReference type="AlphaFoldDB" id="A0A7M2X3Z4"/>
<feature type="region of interest" description="Disordered" evidence="1">
    <location>
        <begin position="1"/>
        <end position="70"/>
    </location>
</feature>
<dbReference type="KEGG" id="hbs:IPV69_09040"/>